<dbReference type="Pfam" id="PF00149">
    <property type="entry name" value="Metallophos"/>
    <property type="match status" value="1"/>
</dbReference>
<dbReference type="Proteomes" id="UP000600214">
    <property type="component" value="Unassembled WGS sequence"/>
</dbReference>
<name>A0ABQ1YMB2_9BACT</name>
<dbReference type="Gene3D" id="3.60.21.10">
    <property type="match status" value="1"/>
</dbReference>
<protein>
    <recommendedName>
        <fullName evidence="2">Calcineurin-like phosphoesterase domain-containing protein</fullName>
    </recommendedName>
</protein>
<feature type="domain" description="Calcineurin-like phosphoesterase" evidence="2">
    <location>
        <begin position="110"/>
        <end position="345"/>
    </location>
</feature>
<comment type="caution">
    <text evidence="3">The sequence shown here is derived from an EMBL/GenBank/DDBJ whole genome shotgun (WGS) entry which is preliminary data.</text>
</comment>
<evidence type="ECO:0000259" key="2">
    <source>
        <dbReference type="Pfam" id="PF00149"/>
    </source>
</evidence>
<sequence>MAYSKKLNEFATSASVTIRWWTDIPTIGHVVYSAEPEYELLGNGSPIADETAATTEHSVTLTGLKADQQYRYYIGGYIGSVTSGFPQTLDKSPDHFFRTPPLTGVKKKIKMWVLGDFGYTNPTPPTASRQDSVIDAWKDFMTVNKTGPMDLWLWLGDNAYEKGKKDEYQERIFNKTRSRYDFMFRQTPFYATPGNHDYFDGTVDSASLYQVRANKNIHYYSVVDNFTNGEGGGEPSMTEAYYSFDYGNIHFISLDTYGFEKLGDDHTKILAPNGVQVQWLKKDLAKANANPDINWVIVFTHIPPFSGGSHNSDTERDLMQIRNNLVPILDAYKVDLVLAGHSHSYERSRLMRDHFTTSTNFVMATHNPAVGSNAQGNARYDGTPNSCFYYKNSAAAKNEGIVYVVNGAGGRKGEAELSSNLKNPGLVSRLMASSYFTGGGSMYLEVENKRLTAKFISAKKQVLDQFTIFKDLDGFTVPETDDSTRTAICECTDAQPGSNNFTHYVDNKGKLLLSINKHDLNIGKVGVPPFEVKLGGKPGRTEVGALGPGTNYVRSDRVRSFSSNWRVMNRYWSVKPNPELTKKQQVTVRHYYTDSDLTYLRYNEGAYEHIGHFSLRFFKINSLLPTAYDLNPVNGVHNKIKAAADINKDGIWLYDVYQGSIPSQQATLFEYKWRYGFNQPDIFFYPTKSYPFYSGEFVVGRLNGGGGIGGQVYNQNPRGTVVILNAGRTWNFYARGTAPPDNGKYNWKGGQDTDEITGADEDTYDNDSHWQFGSAPFGYSPNREDGERTLIPACQAELDCYEFRGTASYLREGCLTAPCANRWTTSYYRSSVFMTQQYMAYHKSVIINYKRDDGVVIYINGKELTPRDSNMAAGAVTFPVLASNANPEYSWQTVVVPNDGSFFRLGKNTIAVELHQTSLTSSDVYFDMDITLSPDVLTVPTRVATMAEAQSPASEFVIYPNPVDQDRIVFDKPLEYETLRITDSKGIVRRYLSAPGTLKELDLSGLPAGIFILSSQHKGNVRHYKVIKK</sequence>
<dbReference type="NCBIfam" id="TIGR04183">
    <property type="entry name" value="Por_Secre_tail"/>
    <property type="match status" value="1"/>
</dbReference>
<proteinExistence type="predicted"/>
<dbReference type="EMBL" id="BMIA01000001">
    <property type="protein sequence ID" value="GGH31532.1"/>
    <property type="molecule type" value="Genomic_DNA"/>
</dbReference>
<evidence type="ECO:0000313" key="4">
    <source>
        <dbReference type="Proteomes" id="UP000600214"/>
    </source>
</evidence>
<dbReference type="InterPro" id="IPR004843">
    <property type="entry name" value="Calcineurin-like_PHP"/>
</dbReference>
<dbReference type="InterPro" id="IPR029052">
    <property type="entry name" value="Metallo-depent_PP-like"/>
</dbReference>
<dbReference type="PANTHER" id="PTHR45867:SF3">
    <property type="entry name" value="ACID PHOSPHATASE TYPE 7"/>
    <property type="match status" value="1"/>
</dbReference>
<dbReference type="InterPro" id="IPR008963">
    <property type="entry name" value="Purple_acid_Pase-like_N"/>
</dbReference>
<accession>A0ABQ1YMB2</accession>
<organism evidence="3 4">
    <name type="scientific">Dyadobacter endophyticus</name>
    <dbReference type="NCBI Taxonomy" id="1749036"/>
    <lineage>
        <taxon>Bacteria</taxon>
        <taxon>Pseudomonadati</taxon>
        <taxon>Bacteroidota</taxon>
        <taxon>Cytophagia</taxon>
        <taxon>Cytophagales</taxon>
        <taxon>Spirosomataceae</taxon>
        <taxon>Dyadobacter</taxon>
    </lineage>
</organism>
<dbReference type="PANTHER" id="PTHR45867">
    <property type="entry name" value="PURPLE ACID PHOSPHATASE"/>
    <property type="match status" value="1"/>
</dbReference>
<dbReference type="InterPro" id="IPR026444">
    <property type="entry name" value="Secre_tail"/>
</dbReference>
<keyword evidence="4" id="KW-1185">Reference proteome</keyword>
<dbReference type="Gene3D" id="2.60.120.260">
    <property type="entry name" value="Galactose-binding domain-like"/>
    <property type="match status" value="1"/>
</dbReference>
<gene>
    <name evidence="3" type="ORF">GCM10007423_20450</name>
</gene>
<evidence type="ECO:0000256" key="1">
    <source>
        <dbReference type="ARBA" id="ARBA00022729"/>
    </source>
</evidence>
<evidence type="ECO:0000313" key="3">
    <source>
        <dbReference type="EMBL" id="GGH31532.1"/>
    </source>
</evidence>
<reference evidence="4" key="1">
    <citation type="journal article" date="2019" name="Int. J. Syst. Evol. Microbiol.">
        <title>The Global Catalogue of Microorganisms (GCM) 10K type strain sequencing project: providing services to taxonomists for standard genome sequencing and annotation.</title>
        <authorList>
            <consortium name="The Broad Institute Genomics Platform"/>
            <consortium name="The Broad Institute Genome Sequencing Center for Infectious Disease"/>
            <person name="Wu L."/>
            <person name="Ma J."/>
        </authorList>
    </citation>
    <scope>NUCLEOTIDE SEQUENCE [LARGE SCALE GENOMIC DNA]</scope>
    <source>
        <strain evidence="4">CGMCC 1.15288</strain>
    </source>
</reference>
<dbReference type="SUPFAM" id="SSF49363">
    <property type="entry name" value="Purple acid phosphatase, N-terminal domain"/>
    <property type="match status" value="1"/>
</dbReference>
<dbReference type="SUPFAM" id="SSF56300">
    <property type="entry name" value="Metallo-dependent phosphatases"/>
    <property type="match status" value="1"/>
</dbReference>
<keyword evidence="1" id="KW-0732">Signal</keyword>